<evidence type="ECO:0000256" key="1">
    <source>
        <dbReference type="ARBA" id="ARBA00010617"/>
    </source>
</evidence>
<dbReference type="InterPro" id="IPR036396">
    <property type="entry name" value="Cyt_P450_sf"/>
</dbReference>
<dbReference type="GO" id="GO:0016705">
    <property type="term" value="F:oxidoreductase activity, acting on paired donors, with incorporation or reduction of molecular oxygen"/>
    <property type="evidence" value="ECO:0007669"/>
    <property type="project" value="InterPro"/>
</dbReference>
<dbReference type="Proteomes" id="UP000295198">
    <property type="component" value="Unassembled WGS sequence"/>
</dbReference>
<protein>
    <submittedName>
        <fullName evidence="8">Cytochrome P450</fullName>
    </submittedName>
</protein>
<dbReference type="Pfam" id="PF00067">
    <property type="entry name" value="p450"/>
    <property type="match status" value="1"/>
</dbReference>
<accession>A0A4Q4ZFY8</accession>
<proteinExistence type="inferred from homology"/>
<dbReference type="InterPro" id="IPR001128">
    <property type="entry name" value="Cyt_P450"/>
</dbReference>
<evidence type="ECO:0000313" key="8">
    <source>
        <dbReference type="EMBL" id="RYP86214.1"/>
    </source>
</evidence>
<evidence type="ECO:0000313" key="9">
    <source>
        <dbReference type="Proteomes" id="UP000295198"/>
    </source>
</evidence>
<dbReference type="RefSeq" id="WP_134716645.1">
    <property type="nucleotide sequence ID" value="NZ_SDKM01000012.1"/>
</dbReference>
<keyword evidence="5 7" id="KW-0408">Iron</keyword>
<keyword evidence="4 7" id="KW-0560">Oxidoreductase</keyword>
<sequence length="389" mass="42929">MRSDPMRSTSLDLTAPDVVADPYPHFARERELGAVAWHEPSGMYLTFSHATVGQVQRDRRLGRLWQDKEPLDYLEPFNLLHRNQMMENEPPEHTRLRRPVARAFARGHVERLRPRVRELAATLLADVDPDGFDVIAGYAEPLPVLVIADLLGVPRSYAHDLRDWSQAIVRMYEVAPSQQTVDDAVRAAVDFAGLVRELVAERRATPADDLVTDLVATELSEDEVVAAVVLLLNAGHEASVNVFGNGLAAMLRRGLRPGTGVEATVEEMLRFDSALQLFERTATEDVQVGEVLVEEGQKIAALLGAANRDPAVFEAPDVFRVDRTPNNHLAFGVGVHFCLGAPLARMELGESLPQLFATFPDLELAGEPESRGTFVLRGYRSVPVRGSHA</sequence>
<dbReference type="OrthoDB" id="502624at2"/>
<evidence type="ECO:0000256" key="2">
    <source>
        <dbReference type="ARBA" id="ARBA00022617"/>
    </source>
</evidence>
<keyword evidence="2 7" id="KW-0349">Heme</keyword>
<dbReference type="PANTHER" id="PTHR46696:SF1">
    <property type="entry name" value="CYTOCHROME P450 YJIB-RELATED"/>
    <property type="match status" value="1"/>
</dbReference>
<dbReference type="PROSITE" id="PS00086">
    <property type="entry name" value="CYTOCHROME_P450"/>
    <property type="match status" value="1"/>
</dbReference>
<evidence type="ECO:0000256" key="3">
    <source>
        <dbReference type="ARBA" id="ARBA00022723"/>
    </source>
</evidence>
<comment type="caution">
    <text evidence="8">The sequence shown here is derived from an EMBL/GenBank/DDBJ whole genome shotgun (WGS) entry which is preliminary data.</text>
</comment>
<name>A0A4Q4ZFY8_9ACTN</name>
<organism evidence="8 9">
    <name type="scientific">Nocardioides guangzhouensis</name>
    <dbReference type="NCBI Taxonomy" id="2497878"/>
    <lineage>
        <taxon>Bacteria</taxon>
        <taxon>Bacillati</taxon>
        <taxon>Actinomycetota</taxon>
        <taxon>Actinomycetes</taxon>
        <taxon>Propionibacteriales</taxon>
        <taxon>Nocardioidaceae</taxon>
        <taxon>Nocardioides</taxon>
    </lineage>
</organism>
<reference evidence="8 9" key="1">
    <citation type="submission" date="2019-01" db="EMBL/GenBank/DDBJ databases">
        <title>Nocardioides guangzhouensis sp. nov., an actinobacterium isolated from soil.</title>
        <authorList>
            <person name="Fu Y."/>
            <person name="Cai Y."/>
            <person name="Lin Z."/>
            <person name="Chen P."/>
        </authorList>
    </citation>
    <scope>NUCLEOTIDE SEQUENCE [LARGE SCALE GENOMIC DNA]</scope>
    <source>
        <strain evidence="8 9">130</strain>
    </source>
</reference>
<dbReference type="EMBL" id="SDKM01000012">
    <property type="protein sequence ID" value="RYP86214.1"/>
    <property type="molecule type" value="Genomic_DNA"/>
</dbReference>
<dbReference type="CDD" id="cd20625">
    <property type="entry name" value="CYP164-like"/>
    <property type="match status" value="1"/>
</dbReference>
<dbReference type="InterPro" id="IPR002397">
    <property type="entry name" value="Cyt_P450_B"/>
</dbReference>
<evidence type="ECO:0000256" key="7">
    <source>
        <dbReference type="RuleBase" id="RU000461"/>
    </source>
</evidence>
<evidence type="ECO:0000256" key="4">
    <source>
        <dbReference type="ARBA" id="ARBA00023002"/>
    </source>
</evidence>
<dbReference type="PANTHER" id="PTHR46696">
    <property type="entry name" value="P450, PUTATIVE (EUROFUNG)-RELATED"/>
    <property type="match status" value="1"/>
</dbReference>
<gene>
    <name evidence="8" type="ORF">EKO23_09655</name>
</gene>
<dbReference type="SUPFAM" id="SSF48264">
    <property type="entry name" value="Cytochrome P450"/>
    <property type="match status" value="1"/>
</dbReference>
<dbReference type="GO" id="GO:0004497">
    <property type="term" value="F:monooxygenase activity"/>
    <property type="evidence" value="ECO:0007669"/>
    <property type="project" value="UniProtKB-KW"/>
</dbReference>
<evidence type="ECO:0000256" key="6">
    <source>
        <dbReference type="ARBA" id="ARBA00023033"/>
    </source>
</evidence>
<dbReference type="AlphaFoldDB" id="A0A4Q4ZFY8"/>
<dbReference type="PRINTS" id="PR00359">
    <property type="entry name" value="BP450"/>
</dbReference>
<keyword evidence="9" id="KW-1185">Reference proteome</keyword>
<dbReference type="GO" id="GO:0005506">
    <property type="term" value="F:iron ion binding"/>
    <property type="evidence" value="ECO:0007669"/>
    <property type="project" value="InterPro"/>
</dbReference>
<keyword evidence="3 7" id="KW-0479">Metal-binding</keyword>
<dbReference type="GO" id="GO:0020037">
    <property type="term" value="F:heme binding"/>
    <property type="evidence" value="ECO:0007669"/>
    <property type="project" value="InterPro"/>
</dbReference>
<keyword evidence="6 7" id="KW-0503">Monooxygenase</keyword>
<comment type="similarity">
    <text evidence="1 7">Belongs to the cytochrome P450 family.</text>
</comment>
<dbReference type="FunFam" id="1.10.630.10:FF:000018">
    <property type="entry name" value="Cytochrome P450 monooxygenase"/>
    <property type="match status" value="1"/>
</dbReference>
<dbReference type="Gene3D" id="1.10.630.10">
    <property type="entry name" value="Cytochrome P450"/>
    <property type="match status" value="1"/>
</dbReference>
<dbReference type="InterPro" id="IPR017972">
    <property type="entry name" value="Cyt_P450_CS"/>
</dbReference>
<evidence type="ECO:0000256" key="5">
    <source>
        <dbReference type="ARBA" id="ARBA00023004"/>
    </source>
</evidence>